<accession>A0AA38M2K0</accession>
<evidence type="ECO:0000256" key="2">
    <source>
        <dbReference type="ARBA" id="ARBA00023180"/>
    </source>
</evidence>
<dbReference type="Proteomes" id="UP001168821">
    <property type="component" value="Unassembled WGS sequence"/>
</dbReference>
<evidence type="ECO:0000313" key="5">
    <source>
        <dbReference type="Proteomes" id="UP001168821"/>
    </source>
</evidence>
<organism evidence="4 5">
    <name type="scientific">Zophobas morio</name>
    <dbReference type="NCBI Taxonomy" id="2755281"/>
    <lineage>
        <taxon>Eukaryota</taxon>
        <taxon>Metazoa</taxon>
        <taxon>Ecdysozoa</taxon>
        <taxon>Arthropoda</taxon>
        <taxon>Hexapoda</taxon>
        <taxon>Insecta</taxon>
        <taxon>Pterygota</taxon>
        <taxon>Neoptera</taxon>
        <taxon>Endopterygota</taxon>
        <taxon>Coleoptera</taxon>
        <taxon>Polyphaga</taxon>
        <taxon>Cucujiformia</taxon>
        <taxon>Tenebrionidae</taxon>
        <taxon>Zophobas</taxon>
    </lineage>
</organism>
<dbReference type="EMBL" id="JALNTZ010000009">
    <property type="protein sequence ID" value="KAJ3641483.1"/>
    <property type="molecule type" value="Genomic_DNA"/>
</dbReference>
<name>A0AA38M2K0_9CUCU</name>
<sequence length="136" mass="15865">MRRSIAMENLYHNNNKRPAQIKLEIRSIAKVGRFASVPVTRKNPVCIRTPDFRMTNDIRPYFWHITDIHFNPHHGDAKKGCGRSEYDSVSSTRNQRRSMGKYGDYTCDAPWELIESASKTMMNRQNDNVDFVLWTG</sequence>
<dbReference type="GO" id="GO:0005615">
    <property type="term" value="C:extracellular space"/>
    <property type="evidence" value="ECO:0007669"/>
    <property type="project" value="TreeGrafter"/>
</dbReference>
<dbReference type="AlphaFoldDB" id="A0AA38M2K0"/>
<gene>
    <name evidence="4" type="ORF">Zmor_027990</name>
</gene>
<dbReference type="GO" id="GO:0008081">
    <property type="term" value="F:phosphoric diester hydrolase activity"/>
    <property type="evidence" value="ECO:0007669"/>
    <property type="project" value="TreeGrafter"/>
</dbReference>
<evidence type="ECO:0000256" key="1">
    <source>
        <dbReference type="ARBA" id="ARBA00022801"/>
    </source>
</evidence>
<dbReference type="SUPFAM" id="SSF56300">
    <property type="entry name" value="Metallo-dependent phosphatases"/>
    <property type="match status" value="1"/>
</dbReference>
<dbReference type="InterPro" id="IPR029052">
    <property type="entry name" value="Metallo-depent_PP-like"/>
</dbReference>
<comment type="caution">
    <text evidence="4">The sequence shown here is derived from an EMBL/GenBank/DDBJ whole genome shotgun (WGS) entry which is preliminary data.</text>
</comment>
<reference evidence="4" key="1">
    <citation type="journal article" date="2023" name="G3 (Bethesda)">
        <title>Whole genome assemblies of Zophobas morio and Tenebrio molitor.</title>
        <authorList>
            <person name="Kaur S."/>
            <person name="Stinson S.A."/>
            <person name="diCenzo G.C."/>
        </authorList>
    </citation>
    <scope>NUCLEOTIDE SEQUENCE</scope>
    <source>
        <strain evidence="4">QUZm001</strain>
    </source>
</reference>
<protein>
    <submittedName>
        <fullName evidence="4">Uncharacterized protein</fullName>
    </submittedName>
</protein>
<evidence type="ECO:0000313" key="4">
    <source>
        <dbReference type="EMBL" id="KAJ3641483.1"/>
    </source>
</evidence>
<evidence type="ECO:0000256" key="3">
    <source>
        <dbReference type="SAM" id="MobiDB-lite"/>
    </source>
</evidence>
<dbReference type="PANTHER" id="PTHR10340">
    <property type="entry name" value="SPHINGOMYELIN PHOSPHODIESTERASE"/>
    <property type="match status" value="1"/>
</dbReference>
<keyword evidence="2" id="KW-0325">Glycoprotein</keyword>
<keyword evidence="5" id="KW-1185">Reference proteome</keyword>
<keyword evidence="1" id="KW-0378">Hydrolase</keyword>
<feature type="region of interest" description="Disordered" evidence="3">
    <location>
        <begin position="79"/>
        <end position="98"/>
    </location>
</feature>
<proteinExistence type="predicted"/>
<dbReference type="PANTHER" id="PTHR10340:SF57">
    <property type="entry name" value="METALLOPHOS DOMAIN-CONTAINING PROTEIN"/>
    <property type="match status" value="1"/>
</dbReference>